<feature type="domain" description="Ternary complex factor MIP1 leucine-zipper" evidence="2">
    <location>
        <begin position="80"/>
        <end position="129"/>
    </location>
</feature>
<reference evidence="3 4" key="1">
    <citation type="journal article" date="2018" name="PLoS Genet.">
        <title>Population sequencing reveals clonal diversity and ancestral inbreeding in the grapevine cultivar Chardonnay.</title>
        <authorList>
            <person name="Roach M.J."/>
            <person name="Johnson D.L."/>
            <person name="Bohlmann J."/>
            <person name="van Vuuren H.J."/>
            <person name="Jones S.J."/>
            <person name="Pretorius I.S."/>
            <person name="Schmidt S.A."/>
            <person name="Borneman A.R."/>
        </authorList>
    </citation>
    <scope>NUCLEOTIDE SEQUENCE [LARGE SCALE GENOMIC DNA]</scope>
    <source>
        <strain evidence="4">cv. Chardonnay</strain>
        <tissue evidence="3">Leaf</tissue>
    </source>
</reference>
<organism evidence="3 4">
    <name type="scientific">Vitis vinifera</name>
    <name type="common">Grape</name>
    <dbReference type="NCBI Taxonomy" id="29760"/>
    <lineage>
        <taxon>Eukaryota</taxon>
        <taxon>Viridiplantae</taxon>
        <taxon>Streptophyta</taxon>
        <taxon>Embryophyta</taxon>
        <taxon>Tracheophyta</taxon>
        <taxon>Spermatophyta</taxon>
        <taxon>Magnoliopsida</taxon>
        <taxon>eudicotyledons</taxon>
        <taxon>Gunneridae</taxon>
        <taxon>Pentapetalae</taxon>
        <taxon>rosids</taxon>
        <taxon>Vitales</taxon>
        <taxon>Vitaceae</taxon>
        <taxon>Viteae</taxon>
        <taxon>Vitis</taxon>
    </lineage>
</organism>
<dbReference type="AlphaFoldDB" id="A0A438K3L8"/>
<sequence length="527" mass="58878">MTRRDTDKVAACFRIRTNNAGCGLPSSSPSSIPYWVLQCHHQHMLNMSPTTPYHFTSIGQLERTLSLQSSLCWDSKKTPSSLSNASIPSNGAPTPKSPAQLIDEIATLEVEIMHLERYLLSLYRSAFEQHLPTFPGNSEHLQHKAGSPLQVLQSQPSYKIEPEMWRGGVVHSGTSSTHGWADSDDWNYAATSKVKSRRDGKNGDLGHHSLGEYFGASHIDHTLHTPDKLSEDIVQCISSIYCKLANPHSSSAGFSVSSTSSLSSTSTFSVQNLFDTWSPHCNEGATGHHRFQGLKEENAPYAAMVEVMKLCLDDDSFNYAASMLQNFRSLVQNLAKVNPRKMKREGKLAFWINIHNALVMHAYLAYGIRNCVKGTSILKWLQTLLSPGNKSRMGNSKHIYAIEYPEPLVHFALCSGTYSDPVVRLYTAQNVFQNLKLAKQEFIEASAYVDKGTKIFLPKILSYFAKDTSLSMHKLLEVVTGCVSEAQHKEMERCMKGRPHKCIHWLPQSSTFRYVIHGELANARIDV</sequence>
<dbReference type="PANTHER" id="PTHR23054">
    <property type="entry name" value="TERNARY COMPLEX FACTOR MIP1, LEUCINE-ZIPPER-RELATED"/>
    <property type="match status" value="1"/>
</dbReference>
<evidence type="ECO:0000313" key="4">
    <source>
        <dbReference type="Proteomes" id="UP000288805"/>
    </source>
</evidence>
<evidence type="ECO:0000259" key="1">
    <source>
        <dbReference type="Pfam" id="PF04784"/>
    </source>
</evidence>
<dbReference type="Pfam" id="PF14389">
    <property type="entry name" value="Lzipper-MIP1"/>
    <property type="match status" value="1"/>
</dbReference>
<gene>
    <name evidence="3" type="ORF">CK203_005798</name>
</gene>
<evidence type="ECO:0000259" key="2">
    <source>
        <dbReference type="Pfam" id="PF14389"/>
    </source>
</evidence>
<name>A0A438K3L8_VITVI</name>
<evidence type="ECO:0000313" key="3">
    <source>
        <dbReference type="EMBL" id="RVX15809.1"/>
    </source>
</evidence>
<accession>A0A438K3L8</accession>
<dbReference type="Proteomes" id="UP000288805">
    <property type="component" value="Unassembled WGS sequence"/>
</dbReference>
<dbReference type="InterPro" id="IPR025757">
    <property type="entry name" value="MIP1_Leuzipper"/>
</dbReference>
<dbReference type="EMBL" id="QGNW01000017">
    <property type="protein sequence ID" value="RVX15809.1"/>
    <property type="molecule type" value="Genomic_DNA"/>
</dbReference>
<dbReference type="PANTHER" id="PTHR23054:SF15">
    <property type="entry name" value="OS08G0515700 PROTEIN"/>
    <property type="match status" value="1"/>
</dbReference>
<comment type="caution">
    <text evidence="3">The sequence shown here is derived from an EMBL/GenBank/DDBJ whole genome shotgun (WGS) entry which is preliminary data.</text>
</comment>
<evidence type="ECO:0008006" key="5">
    <source>
        <dbReference type="Google" id="ProtNLM"/>
    </source>
</evidence>
<feature type="domain" description="DUF547" evidence="1">
    <location>
        <begin position="340"/>
        <end position="443"/>
    </location>
</feature>
<dbReference type="Pfam" id="PF04784">
    <property type="entry name" value="DUF547"/>
    <property type="match status" value="1"/>
</dbReference>
<proteinExistence type="predicted"/>
<protein>
    <recommendedName>
        <fullName evidence="5">DUF547 domain-containing protein</fullName>
    </recommendedName>
</protein>
<dbReference type="InterPro" id="IPR006869">
    <property type="entry name" value="DUF547"/>
</dbReference>